<keyword evidence="2" id="KW-0315">Glutamine amidotransferase</keyword>
<protein>
    <submittedName>
        <fullName evidence="2">Class I glutamine amidotransferase-like protein</fullName>
    </submittedName>
</protein>
<dbReference type="Gene3D" id="3.40.50.880">
    <property type="match status" value="1"/>
</dbReference>
<reference evidence="2" key="1">
    <citation type="journal article" date="2020" name="Stud. Mycol.">
        <title>101 Dothideomycetes genomes: a test case for predicting lifestyles and emergence of pathogens.</title>
        <authorList>
            <person name="Haridas S."/>
            <person name="Albert R."/>
            <person name="Binder M."/>
            <person name="Bloem J."/>
            <person name="Labutti K."/>
            <person name="Salamov A."/>
            <person name="Andreopoulos B."/>
            <person name="Baker S."/>
            <person name="Barry K."/>
            <person name="Bills G."/>
            <person name="Bluhm B."/>
            <person name="Cannon C."/>
            <person name="Castanera R."/>
            <person name="Culley D."/>
            <person name="Daum C."/>
            <person name="Ezra D."/>
            <person name="Gonzalez J."/>
            <person name="Henrissat B."/>
            <person name="Kuo A."/>
            <person name="Liang C."/>
            <person name="Lipzen A."/>
            <person name="Lutzoni F."/>
            <person name="Magnuson J."/>
            <person name="Mondo S."/>
            <person name="Nolan M."/>
            <person name="Ohm R."/>
            <person name="Pangilinan J."/>
            <person name="Park H.-J."/>
            <person name="Ramirez L."/>
            <person name="Alfaro M."/>
            <person name="Sun H."/>
            <person name="Tritt A."/>
            <person name="Yoshinaga Y."/>
            <person name="Zwiers L.-H."/>
            <person name="Turgeon B."/>
            <person name="Goodwin S."/>
            <person name="Spatafora J."/>
            <person name="Crous P."/>
            <person name="Grigoriev I."/>
        </authorList>
    </citation>
    <scope>NUCLEOTIDE SEQUENCE</scope>
    <source>
        <strain evidence="2">CBS 207.26</strain>
    </source>
</reference>
<dbReference type="InterPro" id="IPR002818">
    <property type="entry name" value="DJ-1/PfpI"/>
</dbReference>
<dbReference type="Proteomes" id="UP000800200">
    <property type="component" value="Unassembled WGS sequence"/>
</dbReference>
<keyword evidence="3" id="KW-1185">Reference proteome</keyword>
<dbReference type="InterPro" id="IPR052158">
    <property type="entry name" value="INH-QAR"/>
</dbReference>
<evidence type="ECO:0000259" key="1">
    <source>
        <dbReference type="Pfam" id="PF01965"/>
    </source>
</evidence>
<dbReference type="Pfam" id="PF01965">
    <property type="entry name" value="DJ-1_PfpI"/>
    <property type="match status" value="1"/>
</dbReference>
<dbReference type="AlphaFoldDB" id="A0A6A6D886"/>
<dbReference type="EMBL" id="ML994726">
    <property type="protein sequence ID" value="KAF2175714.1"/>
    <property type="molecule type" value="Genomic_DNA"/>
</dbReference>
<organism evidence="2 3">
    <name type="scientific">Zopfia rhizophila CBS 207.26</name>
    <dbReference type="NCBI Taxonomy" id="1314779"/>
    <lineage>
        <taxon>Eukaryota</taxon>
        <taxon>Fungi</taxon>
        <taxon>Dikarya</taxon>
        <taxon>Ascomycota</taxon>
        <taxon>Pezizomycotina</taxon>
        <taxon>Dothideomycetes</taxon>
        <taxon>Dothideomycetes incertae sedis</taxon>
        <taxon>Zopfiaceae</taxon>
        <taxon>Zopfia</taxon>
    </lineage>
</organism>
<name>A0A6A6D886_9PEZI</name>
<dbReference type="PANTHER" id="PTHR43130:SF7">
    <property type="entry name" value="DJ-1_PFPI DOMAIN-CONTAINING PROTEIN"/>
    <property type="match status" value="1"/>
</dbReference>
<evidence type="ECO:0000313" key="2">
    <source>
        <dbReference type="EMBL" id="KAF2175714.1"/>
    </source>
</evidence>
<dbReference type="SUPFAM" id="SSF52317">
    <property type="entry name" value="Class I glutamine amidotransferase-like"/>
    <property type="match status" value="1"/>
</dbReference>
<evidence type="ECO:0000313" key="3">
    <source>
        <dbReference type="Proteomes" id="UP000800200"/>
    </source>
</evidence>
<dbReference type="InterPro" id="IPR029062">
    <property type="entry name" value="Class_I_gatase-like"/>
</dbReference>
<dbReference type="OrthoDB" id="543156at2759"/>
<proteinExistence type="predicted"/>
<keyword evidence="2" id="KW-0808">Transferase</keyword>
<feature type="domain" description="DJ-1/PfpI" evidence="1">
    <location>
        <begin position="77"/>
        <end position="192"/>
    </location>
</feature>
<gene>
    <name evidence="2" type="ORF">K469DRAFT_683485</name>
</gene>
<dbReference type="PANTHER" id="PTHR43130">
    <property type="entry name" value="ARAC-FAMILY TRANSCRIPTIONAL REGULATOR"/>
    <property type="match status" value="1"/>
</dbReference>
<accession>A0A6A6D886</accession>
<sequence length="246" mass="27058">MSSKPLRIGILIVPPIQLLDIAPVDLFAMLSKEYLQICNLPAPLVSLGIPMDHLEFIYIAESGPNTIAQTTPNLGLQINVGLDDPKVAPGTLDILLIPGPDPNIVPPEVVLQFVREHVRKGVELLTICTGIFVAGYAGVLDGKRATGAREIIPLLKQKFPKVEWEIKRWTFDGKIWTAAGITNGQDMVAAYLRNRWPGRLSETVIAMADVGGRGQEYPTGDARNSAWWVFNIFRTWVGGLIKRKNA</sequence>
<dbReference type="GO" id="GO:0016740">
    <property type="term" value="F:transferase activity"/>
    <property type="evidence" value="ECO:0007669"/>
    <property type="project" value="UniProtKB-KW"/>
</dbReference>